<dbReference type="SUPFAM" id="SSF81383">
    <property type="entry name" value="F-box domain"/>
    <property type="match status" value="1"/>
</dbReference>
<evidence type="ECO:0000259" key="2">
    <source>
        <dbReference type="Pfam" id="PF00646"/>
    </source>
</evidence>
<dbReference type="Gene3D" id="3.80.10.10">
    <property type="entry name" value="Ribonuclease Inhibitor"/>
    <property type="match status" value="1"/>
</dbReference>
<sequence length="487" mass="55127">MQRMVRSLTDLEEAEKFRSSGEGEDGEEDRISQLPDSIIHAILHQLNSPEEAARTSSISTRWRRLWHSYPFVDFKLSTENQSQFRSFVASTCKRLLGLLNSDSDHSTTSGFAAVATTIQDFNISVHLDDQNDDLDRLLLPFTTSPALSPAKFVLQGRCSLPVMNWSRTKHISLFGCELIAPTTAASVSLGSLEHLCLVQVSISEQLLETFLANAPRLESLTVFDIHGVEKLEVVSSPRLHDLNLGDIVYSPGWMGHPRQDRIRRLKISTPDLKVLQIRSGLEELEIDAPNLVSLSWNVYPGEPLAKVNVINLASDCQSTVHVEFFGEFKPQKLRLSLSTTFAQFHHLALSFELILTTLSVPLDISQIECSFPPRKVDRVECRNHTGTVYEAAALSDRLFWACRPKFVVITNCRCTCLIAEYMCREYLKSASPDNANAATFWRRHLKEMKIENDATGEMMEIFEDMISSITKQQKIRFMLIWYENVVS</sequence>
<evidence type="ECO:0000256" key="1">
    <source>
        <dbReference type="SAM" id="MobiDB-lite"/>
    </source>
</evidence>
<dbReference type="Proteomes" id="UP001154282">
    <property type="component" value="Unassembled WGS sequence"/>
</dbReference>
<reference evidence="4" key="1">
    <citation type="submission" date="2022-08" db="EMBL/GenBank/DDBJ databases">
        <authorList>
            <person name="Gutierrez-Valencia J."/>
        </authorList>
    </citation>
    <scope>NUCLEOTIDE SEQUENCE</scope>
</reference>
<dbReference type="InterPro" id="IPR055411">
    <property type="entry name" value="LRR_FXL15/At3g58940/PEG3-like"/>
</dbReference>
<dbReference type="SUPFAM" id="SSF52047">
    <property type="entry name" value="RNI-like"/>
    <property type="match status" value="1"/>
</dbReference>
<evidence type="ECO:0000259" key="3">
    <source>
        <dbReference type="Pfam" id="PF24758"/>
    </source>
</evidence>
<comment type="caution">
    <text evidence="4">The sequence shown here is derived from an EMBL/GenBank/DDBJ whole genome shotgun (WGS) entry which is preliminary data.</text>
</comment>
<evidence type="ECO:0008006" key="6">
    <source>
        <dbReference type="Google" id="ProtNLM"/>
    </source>
</evidence>
<protein>
    <recommendedName>
        <fullName evidence="6">F-box domain-containing protein</fullName>
    </recommendedName>
</protein>
<evidence type="ECO:0000313" key="4">
    <source>
        <dbReference type="EMBL" id="CAI0468376.1"/>
    </source>
</evidence>
<dbReference type="InterPro" id="IPR001810">
    <property type="entry name" value="F-box_dom"/>
</dbReference>
<keyword evidence="5" id="KW-1185">Reference proteome</keyword>
<feature type="domain" description="F-box/LRR-repeat protein 15/At3g58940/PEG3-like LRR" evidence="3">
    <location>
        <begin position="163"/>
        <end position="240"/>
    </location>
</feature>
<accession>A0AAV0PC17</accession>
<feature type="region of interest" description="Disordered" evidence="1">
    <location>
        <begin position="1"/>
        <end position="29"/>
    </location>
</feature>
<proteinExistence type="predicted"/>
<dbReference type="PANTHER" id="PTHR31639">
    <property type="entry name" value="F-BOX PROTEIN-LIKE"/>
    <property type="match status" value="1"/>
</dbReference>
<dbReference type="Pfam" id="PF00646">
    <property type="entry name" value="F-box"/>
    <property type="match status" value="1"/>
</dbReference>
<organism evidence="4 5">
    <name type="scientific">Linum tenue</name>
    <dbReference type="NCBI Taxonomy" id="586396"/>
    <lineage>
        <taxon>Eukaryota</taxon>
        <taxon>Viridiplantae</taxon>
        <taxon>Streptophyta</taxon>
        <taxon>Embryophyta</taxon>
        <taxon>Tracheophyta</taxon>
        <taxon>Spermatophyta</taxon>
        <taxon>Magnoliopsida</taxon>
        <taxon>eudicotyledons</taxon>
        <taxon>Gunneridae</taxon>
        <taxon>Pentapetalae</taxon>
        <taxon>rosids</taxon>
        <taxon>fabids</taxon>
        <taxon>Malpighiales</taxon>
        <taxon>Linaceae</taxon>
        <taxon>Linum</taxon>
    </lineage>
</organism>
<evidence type="ECO:0000313" key="5">
    <source>
        <dbReference type="Proteomes" id="UP001154282"/>
    </source>
</evidence>
<dbReference type="InterPro" id="IPR032675">
    <property type="entry name" value="LRR_dom_sf"/>
</dbReference>
<dbReference type="AlphaFoldDB" id="A0AAV0PC17"/>
<gene>
    <name evidence="4" type="ORF">LITE_LOCUS37782</name>
</gene>
<dbReference type="PANTHER" id="PTHR31639:SF256">
    <property type="entry name" value="OS07G0242900 PROTEIN"/>
    <property type="match status" value="1"/>
</dbReference>
<dbReference type="EMBL" id="CAMGYJ010000008">
    <property type="protein sequence ID" value="CAI0468376.1"/>
    <property type="molecule type" value="Genomic_DNA"/>
</dbReference>
<feature type="domain" description="F-box" evidence="2">
    <location>
        <begin position="31"/>
        <end position="71"/>
    </location>
</feature>
<name>A0AAV0PC17_9ROSI</name>
<dbReference type="Pfam" id="PF24758">
    <property type="entry name" value="LRR_At5g56370"/>
    <property type="match status" value="1"/>
</dbReference>
<dbReference type="InterPro" id="IPR036047">
    <property type="entry name" value="F-box-like_dom_sf"/>
</dbReference>